<dbReference type="Proteomes" id="UP000054466">
    <property type="component" value="Unassembled WGS sequence"/>
</dbReference>
<dbReference type="AlphaFoldDB" id="A0A0D2CRL0"/>
<dbReference type="GeneID" id="27348556"/>
<dbReference type="OrthoDB" id="189968at2759"/>
<dbReference type="SMART" id="SM00320">
    <property type="entry name" value="WD40"/>
    <property type="match status" value="6"/>
</dbReference>
<evidence type="ECO:0000256" key="6">
    <source>
        <dbReference type="SAM" id="MobiDB-lite"/>
    </source>
</evidence>
<protein>
    <submittedName>
        <fullName evidence="7">Uncharacterized protein</fullName>
    </submittedName>
</protein>
<dbReference type="STRING" id="569365.A0A0D2CRL0"/>
<organism evidence="7 8">
    <name type="scientific">Cladophialophora immunda</name>
    <dbReference type="NCBI Taxonomy" id="569365"/>
    <lineage>
        <taxon>Eukaryota</taxon>
        <taxon>Fungi</taxon>
        <taxon>Dikarya</taxon>
        <taxon>Ascomycota</taxon>
        <taxon>Pezizomycotina</taxon>
        <taxon>Eurotiomycetes</taxon>
        <taxon>Chaetothyriomycetidae</taxon>
        <taxon>Chaetothyriales</taxon>
        <taxon>Herpotrichiellaceae</taxon>
        <taxon>Cladophialophora</taxon>
    </lineage>
</organism>
<dbReference type="InterPro" id="IPR036322">
    <property type="entry name" value="WD40_repeat_dom_sf"/>
</dbReference>
<proteinExistence type="predicted"/>
<keyword evidence="2 5" id="KW-0853">WD repeat</keyword>
<feature type="compositionally biased region" description="Basic and acidic residues" evidence="6">
    <location>
        <begin position="28"/>
        <end position="61"/>
    </location>
</feature>
<dbReference type="InterPro" id="IPR015943">
    <property type="entry name" value="WD40/YVTN_repeat-like_dom_sf"/>
</dbReference>
<keyword evidence="8" id="KW-1185">Reference proteome</keyword>
<dbReference type="InterPro" id="IPR039241">
    <property type="entry name" value="Rrp9-like"/>
</dbReference>
<dbReference type="PROSITE" id="PS50294">
    <property type="entry name" value="WD_REPEATS_REGION"/>
    <property type="match status" value="1"/>
</dbReference>
<evidence type="ECO:0000313" key="8">
    <source>
        <dbReference type="Proteomes" id="UP000054466"/>
    </source>
</evidence>
<feature type="repeat" description="WD" evidence="5">
    <location>
        <begin position="225"/>
        <end position="266"/>
    </location>
</feature>
<keyword evidence="3" id="KW-0677">Repeat</keyword>
<dbReference type="Gene3D" id="2.130.10.10">
    <property type="entry name" value="YVTN repeat-like/Quinoprotein amine dehydrogenase"/>
    <property type="match status" value="1"/>
</dbReference>
<keyword evidence="4" id="KW-0539">Nucleus</keyword>
<evidence type="ECO:0000256" key="5">
    <source>
        <dbReference type="PROSITE-ProRule" id="PRU00221"/>
    </source>
</evidence>
<dbReference type="VEuPathDB" id="FungiDB:PV07_09362"/>
<dbReference type="PROSITE" id="PS50082">
    <property type="entry name" value="WD_REPEATS_2"/>
    <property type="match status" value="1"/>
</dbReference>
<dbReference type="GO" id="GO:0034511">
    <property type="term" value="F:U3 snoRNA binding"/>
    <property type="evidence" value="ECO:0007669"/>
    <property type="project" value="InterPro"/>
</dbReference>
<accession>A0A0D2CRL0</accession>
<reference evidence="7 8" key="1">
    <citation type="submission" date="2015-01" db="EMBL/GenBank/DDBJ databases">
        <title>The Genome Sequence of Cladophialophora immunda CBS83496.</title>
        <authorList>
            <consortium name="The Broad Institute Genomics Platform"/>
            <person name="Cuomo C."/>
            <person name="de Hoog S."/>
            <person name="Gorbushina A."/>
            <person name="Stielow B."/>
            <person name="Teixiera M."/>
            <person name="Abouelleil A."/>
            <person name="Chapman S.B."/>
            <person name="Priest M."/>
            <person name="Young S.K."/>
            <person name="Wortman J."/>
            <person name="Nusbaum C."/>
            <person name="Birren B."/>
        </authorList>
    </citation>
    <scope>NUCLEOTIDE SEQUENCE [LARGE SCALE GENOMIC DNA]</scope>
    <source>
        <strain evidence="7 8">CBS 83496</strain>
    </source>
</reference>
<dbReference type="HOGENOM" id="CLU_014017_1_0_1"/>
<dbReference type="RefSeq" id="XP_016246465.1">
    <property type="nucleotide sequence ID" value="XM_016396609.1"/>
</dbReference>
<dbReference type="EMBL" id="KN847044">
    <property type="protein sequence ID" value="KIW26249.1"/>
    <property type="molecule type" value="Genomic_DNA"/>
</dbReference>
<sequence length="603" mass="66829">MSSFFTLPASQKKRKRDNLATGKARKRREVENAARAREHPDDQPRRKGRQPRDRDRQRDESISGSESEDEIRPESEVEESEATSEEDETAAERRVRLAQRYLDNIRQEIDETGFDAEDLDRDLIAQRLKEDVDEAKGRQYRLIAQNLDFANASHTAFRADTESTTGVAVCQPYAYTVSKDKTLIKWQLQQPNTSNGQKSTPSHRRRPKQLAYVRGIRIRALAPQQHGHTARILSVAASPDGKFVATGGADKKLIIWSAEDLRPLKTFTTHRDGVTGLEFAPNSASRSGFGQQLFSASMDRSLKTYSLAGEDSLAYVETLFGHQDHIVDVSAVSVDQCVTVGARDRKALWWKVVDESLTKFLGDSSKNDQYQAGSLDCVAALPPQNFVTGSDAGTISLWSIHKKKAVFTVQTAHGVEEPPPFEEVTSELDPKVIEALKKDDRRRPIPRGITALAALPGTDVILSGSWDGWIRAWKLSDDKRMLLPLGTVGMADSETQNGVVNGEADHGNGLVNGEVDTAEHGMTASAHAHPGPVRGFVNSLAVFERRKVVTHEFGGKKEGECQGLCIVAGTGKEMRLGRWRKLREGRNGALVFEVPLKMKSKQE</sequence>
<feature type="region of interest" description="Disordered" evidence="6">
    <location>
        <begin position="1"/>
        <end position="91"/>
    </location>
</feature>
<evidence type="ECO:0000256" key="3">
    <source>
        <dbReference type="ARBA" id="ARBA00022737"/>
    </source>
</evidence>
<evidence type="ECO:0000256" key="1">
    <source>
        <dbReference type="ARBA" id="ARBA00004123"/>
    </source>
</evidence>
<dbReference type="PANTHER" id="PTHR19865">
    <property type="entry name" value="U3 SMALL NUCLEOLAR RNA INTERACTING PROTEIN 2"/>
    <property type="match status" value="1"/>
</dbReference>
<evidence type="ECO:0000256" key="4">
    <source>
        <dbReference type="ARBA" id="ARBA00023242"/>
    </source>
</evidence>
<dbReference type="PANTHER" id="PTHR19865:SF0">
    <property type="entry name" value="U3 SMALL NUCLEOLAR RNA-INTERACTING PROTEIN 2"/>
    <property type="match status" value="1"/>
</dbReference>
<comment type="subcellular location">
    <subcellularLocation>
        <location evidence="1">Nucleus</location>
    </subcellularLocation>
</comment>
<name>A0A0D2CRL0_9EURO</name>
<gene>
    <name evidence="7" type="ORF">PV07_09362</name>
</gene>
<evidence type="ECO:0000256" key="2">
    <source>
        <dbReference type="ARBA" id="ARBA00022574"/>
    </source>
</evidence>
<dbReference type="SUPFAM" id="SSF50978">
    <property type="entry name" value="WD40 repeat-like"/>
    <property type="match status" value="1"/>
</dbReference>
<evidence type="ECO:0000313" key="7">
    <source>
        <dbReference type="EMBL" id="KIW26249.1"/>
    </source>
</evidence>
<dbReference type="GO" id="GO:0032040">
    <property type="term" value="C:small-subunit processome"/>
    <property type="evidence" value="ECO:0007669"/>
    <property type="project" value="TreeGrafter"/>
</dbReference>
<dbReference type="InterPro" id="IPR001680">
    <property type="entry name" value="WD40_rpt"/>
</dbReference>
<dbReference type="Pfam" id="PF00400">
    <property type="entry name" value="WD40"/>
    <property type="match status" value="3"/>
</dbReference>
<feature type="compositionally biased region" description="Acidic residues" evidence="6">
    <location>
        <begin position="76"/>
        <end position="89"/>
    </location>
</feature>